<dbReference type="SUPFAM" id="SSF52540">
    <property type="entry name" value="P-loop containing nucleoside triphosphate hydrolases"/>
    <property type="match status" value="1"/>
</dbReference>
<reference evidence="2 3" key="1">
    <citation type="submission" date="2018-01" db="EMBL/GenBank/DDBJ databases">
        <title>Metagenomic assembled genomes from two thermal pools in the Uzon Caldera, Kamchatka, Russia.</title>
        <authorList>
            <person name="Wilkins L."/>
            <person name="Ettinger C."/>
        </authorList>
    </citation>
    <scope>NUCLEOTIDE SEQUENCE [LARGE SCALE GENOMIC DNA]</scope>
    <source>
        <strain evidence="2">ZAV-04</strain>
    </source>
</reference>
<dbReference type="CDD" id="cd00009">
    <property type="entry name" value="AAA"/>
    <property type="match status" value="1"/>
</dbReference>
<dbReference type="Pfam" id="PF05673">
    <property type="entry name" value="DUF815"/>
    <property type="match status" value="1"/>
</dbReference>
<dbReference type="EMBL" id="PNIO01000035">
    <property type="protein sequence ID" value="PMP71057.1"/>
    <property type="molecule type" value="Genomic_DNA"/>
</dbReference>
<dbReference type="PANTHER" id="PTHR42935:SF1">
    <property type="entry name" value="SLR0930 PROTEIN"/>
    <property type="match status" value="1"/>
</dbReference>
<evidence type="ECO:0000313" key="2">
    <source>
        <dbReference type="EMBL" id="PMP71057.1"/>
    </source>
</evidence>
<proteinExistence type="predicted"/>
<dbReference type="InterPro" id="IPR027417">
    <property type="entry name" value="P-loop_NTPase"/>
</dbReference>
<dbReference type="Proteomes" id="UP000242288">
    <property type="component" value="Unassembled WGS sequence"/>
</dbReference>
<organism evidence="2 3">
    <name type="scientific">Thermodesulfovibrio aggregans</name>
    <dbReference type="NCBI Taxonomy" id="86166"/>
    <lineage>
        <taxon>Bacteria</taxon>
        <taxon>Pseudomonadati</taxon>
        <taxon>Nitrospirota</taxon>
        <taxon>Thermodesulfovibrionia</taxon>
        <taxon>Thermodesulfovibrionales</taxon>
        <taxon>Thermodesulfovibrionaceae</taxon>
        <taxon>Thermodesulfovibrio</taxon>
    </lineage>
</organism>
<accession>A0A2J6WKY1</accession>
<dbReference type="SMART" id="SM00382">
    <property type="entry name" value="AAA"/>
    <property type="match status" value="1"/>
</dbReference>
<gene>
    <name evidence="2" type="ORF">C0186_04245</name>
</gene>
<evidence type="ECO:0000259" key="1">
    <source>
        <dbReference type="SMART" id="SM00382"/>
    </source>
</evidence>
<dbReference type="InterPro" id="IPR003593">
    <property type="entry name" value="AAA+_ATPase"/>
</dbReference>
<dbReference type="PANTHER" id="PTHR42935">
    <property type="entry name" value="SLR0930 PROTEIN"/>
    <property type="match status" value="1"/>
</dbReference>
<feature type="domain" description="AAA+ ATPase" evidence="1">
    <location>
        <begin position="53"/>
        <end position="193"/>
    </location>
</feature>
<evidence type="ECO:0000313" key="3">
    <source>
        <dbReference type="Proteomes" id="UP000242288"/>
    </source>
</evidence>
<comment type="caution">
    <text evidence="2">The sequence shown here is derived from an EMBL/GenBank/DDBJ whole genome shotgun (WGS) entry which is preliminary data.</text>
</comment>
<dbReference type="AlphaFoldDB" id="A0A2J6WKY1"/>
<protein>
    <submittedName>
        <fullName evidence="2">AAA family ATPase</fullName>
    </submittedName>
</protein>
<dbReference type="Gene3D" id="3.40.50.300">
    <property type="entry name" value="P-loop containing nucleotide triphosphate hydrolases"/>
    <property type="match status" value="1"/>
</dbReference>
<sequence>MFDKYQAFAWNGKDRQLKPVIRIPKQNINELYGIEKQKQLIIANTKAFIEGKRVNNVLLWGERGTGKTTLIKSLLNYFKETPLKMIQVLKNDIITISYLYDIIYENPNFRFIIFIDDLSFNEDDQEFRDLKIIMDGGIEEIPENSVIYATSNRRNLMPAISNSDNELFPEDNLQERASLIERFGLRIGFYRFSEEQYLEIVRYYASKDGISMLPDELIKKAREWALVHGTTGRSAYQFVLSLQIL</sequence>
<dbReference type="InterPro" id="IPR008533">
    <property type="entry name" value="DUF815"/>
</dbReference>
<name>A0A2J6WKY1_9BACT</name>